<name>A0ACA9Y7W9_9ASCO</name>
<keyword evidence="2" id="KW-1185">Reference proteome</keyword>
<sequence length="252" mass="29748">MALFSKHLGATVVRRWLYVLSIGFYMMAFVPFSVISYVTFYNTLIPNPVIKIPLHFQGVKDHVLHASVDLEYYKSQFYPTLNYDVIVNMEILCNRNRNDDIYPLFTNVQLSGQVHDSQFILNCDARYLYHENNWFIPYNLRFWTPPFLTNINKNTNLKVKATSVSTKDLDFKQDVMVTISKDIIINNYETFLEFHVNYQGFRFYITQYYYLSMIIGVSIFWSFGVSVSALTCLYFFSNQMLENVTIKVEKQD</sequence>
<organism evidence="1 2">
    <name type="scientific">[Candida] jaroonii</name>
    <dbReference type="NCBI Taxonomy" id="467808"/>
    <lineage>
        <taxon>Eukaryota</taxon>
        <taxon>Fungi</taxon>
        <taxon>Dikarya</taxon>
        <taxon>Ascomycota</taxon>
        <taxon>Saccharomycotina</taxon>
        <taxon>Pichiomycetes</taxon>
        <taxon>Debaryomycetaceae</taxon>
        <taxon>Yamadazyma</taxon>
    </lineage>
</organism>
<gene>
    <name evidence="1" type="ORF">CLIB1444_05S01442</name>
</gene>
<dbReference type="EMBL" id="CALSDN010000005">
    <property type="protein sequence ID" value="CAH6721003.1"/>
    <property type="molecule type" value="Genomic_DNA"/>
</dbReference>
<evidence type="ECO:0000313" key="2">
    <source>
        <dbReference type="Proteomes" id="UP001152531"/>
    </source>
</evidence>
<reference evidence="1" key="1">
    <citation type="submission" date="2022-06" db="EMBL/GenBank/DDBJ databases">
        <authorList>
            <person name="Legras J.-L."/>
            <person name="Devillers H."/>
            <person name="Grondin C."/>
        </authorList>
    </citation>
    <scope>NUCLEOTIDE SEQUENCE</scope>
    <source>
        <strain evidence="1">CLIB 1444</strain>
    </source>
</reference>
<proteinExistence type="predicted"/>
<dbReference type="Proteomes" id="UP001152531">
    <property type="component" value="Unassembled WGS sequence"/>
</dbReference>
<comment type="caution">
    <text evidence="1">The sequence shown here is derived from an EMBL/GenBank/DDBJ whole genome shotgun (WGS) entry which is preliminary data.</text>
</comment>
<evidence type="ECO:0000313" key="1">
    <source>
        <dbReference type="EMBL" id="CAH6721003.1"/>
    </source>
</evidence>
<accession>A0ACA9Y7W9</accession>
<protein>
    <submittedName>
        <fullName evidence="1">Uncharacterized protein</fullName>
    </submittedName>
</protein>